<feature type="domain" description="HAT C-terminal dimerisation" evidence="8">
    <location>
        <begin position="825"/>
        <end position="861"/>
    </location>
</feature>
<dbReference type="GO" id="GO:0005634">
    <property type="term" value="C:nucleus"/>
    <property type="evidence" value="ECO:0007669"/>
    <property type="project" value="UniProtKB-SubCell"/>
</dbReference>
<keyword evidence="5" id="KW-0539">Nucleus</keyword>
<keyword evidence="7" id="KW-0812">Transmembrane</keyword>
<dbReference type="PANTHER" id="PTHR46481:SF10">
    <property type="entry name" value="ZINC FINGER BED DOMAIN-CONTAINING PROTEIN 39"/>
    <property type="match status" value="1"/>
</dbReference>
<comment type="caution">
    <text evidence="9">The sequence shown here is derived from an EMBL/GenBank/DDBJ whole genome shotgun (WGS) entry which is preliminary data.</text>
</comment>
<sequence>MQQAIQDIETTADGKPKRKLGPRRLKEKQSTNVAEDYMPDLLDIKDSDNEDDDFFSDGETDDDSSDDNIVIDAKEIIEILPSKTNPAAGSKRKTRSDLNKGKSTKRQRQSAPQRSHSTSTVNETSNTSPSTKNQSACQNPIYLFFEEVHSDVDGSKEEGVKYFKCWHGSQRVLKITKKMRGNLNGLVGHLRSHFIAYYQMYEVLNKRSEPPTEEEINIASGKVRLDPDVARSYLEQLESLSHNIKDMFAQQSSKEEPWDQDKFEDLLARWCAACNQPFTSVEDPEFRALLQYTRHPGRDDLKIPSAKSVRYRIMKMNDDIVVQTREHLVGMKSKFSLSLDAWTSSNGYAFLAIVIHYVDNYGKLVEQLIDFRELIGEHSGENMAEAVWDTLQKFGITDRVIAFVMDNVTNNDTMIESLAKKYSEANLQLSAKDARMCCMPHTIHLAAMKLLEAIGAVSKSTISADPYQDSATAPVEREHDNNAVLQEDGEDDEDDVTALKSSIGKLRKIVRHVRSSPQRRKTWLQEAKQPLPGSSHVATGTAEMALMLILDVKTRWSSTHQMLRRALQFHTAIDSYVAKDKELRKFELSESDWSSLKLVSEWLKAFRSATTEMSSTKRLMLSKTLAMFRGLQEKVRGIIAELLHGADPTLRRGLIDAHIKLSDYYYKFDESRYYTWAALLDPRISYEALVKDYRREPDLLDDIRTAKNNLATHFEENYASLESDNPTNENNTPPVIIDGSPQKINFLERYSSYSAAQTLPKDELDEYFRFTSHPSKMTVDPLEWWHARHDQFPNLYRLACDVLCIPGKFSSIIAWYILISFYLGSAVAVERVFSGGRDTISLRRSSLKADTIQALMVVKAQLKMARIAITEVLGDD</sequence>
<feature type="compositionally biased region" description="Low complexity" evidence="6">
    <location>
        <begin position="115"/>
        <end position="131"/>
    </location>
</feature>
<dbReference type="EMBL" id="JAACJM010000434">
    <property type="protein sequence ID" value="KAF5319077.1"/>
    <property type="molecule type" value="Genomic_DNA"/>
</dbReference>
<evidence type="ECO:0000313" key="10">
    <source>
        <dbReference type="Proteomes" id="UP000559256"/>
    </source>
</evidence>
<evidence type="ECO:0000259" key="8">
    <source>
        <dbReference type="Pfam" id="PF05699"/>
    </source>
</evidence>
<dbReference type="OrthoDB" id="3259198at2759"/>
<evidence type="ECO:0000256" key="6">
    <source>
        <dbReference type="SAM" id="MobiDB-lite"/>
    </source>
</evidence>
<dbReference type="AlphaFoldDB" id="A0A8H5F0J2"/>
<dbReference type="InterPro" id="IPR012337">
    <property type="entry name" value="RNaseH-like_sf"/>
</dbReference>
<dbReference type="InterPro" id="IPR008906">
    <property type="entry name" value="HATC_C_dom"/>
</dbReference>
<name>A0A8H5F0J2_9AGAR</name>
<feature type="compositionally biased region" description="Acidic residues" evidence="6">
    <location>
        <begin position="48"/>
        <end position="66"/>
    </location>
</feature>
<dbReference type="InterPro" id="IPR052035">
    <property type="entry name" value="ZnF_BED_domain_contain"/>
</dbReference>
<evidence type="ECO:0000256" key="2">
    <source>
        <dbReference type="ARBA" id="ARBA00022723"/>
    </source>
</evidence>
<evidence type="ECO:0000256" key="7">
    <source>
        <dbReference type="SAM" id="Phobius"/>
    </source>
</evidence>
<evidence type="ECO:0000256" key="3">
    <source>
        <dbReference type="ARBA" id="ARBA00022771"/>
    </source>
</evidence>
<feature type="region of interest" description="Disordered" evidence="6">
    <location>
        <begin position="1"/>
        <end position="135"/>
    </location>
</feature>
<keyword evidence="7" id="KW-0472">Membrane</keyword>
<organism evidence="9 10">
    <name type="scientific">Tetrapyrgos nigripes</name>
    <dbReference type="NCBI Taxonomy" id="182062"/>
    <lineage>
        <taxon>Eukaryota</taxon>
        <taxon>Fungi</taxon>
        <taxon>Dikarya</taxon>
        <taxon>Basidiomycota</taxon>
        <taxon>Agaricomycotina</taxon>
        <taxon>Agaricomycetes</taxon>
        <taxon>Agaricomycetidae</taxon>
        <taxon>Agaricales</taxon>
        <taxon>Marasmiineae</taxon>
        <taxon>Marasmiaceae</taxon>
        <taxon>Tetrapyrgos</taxon>
    </lineage>
</organism>
<keyword evidence="2" id="KW-0479">Metal-binding</keyword>
<feature type="compositionally biased region" description="Basic residues" evidence="6">
    <location>
        <begin position="16"/>
        <end position="26"/>
    </location>
</feature>
<dbReference type="PANTHER" id="PTHR46481">
    <property type="entry name" value="ZINC FINGER BED DOMAIN-CONTAINING PROTEIN 4"/>
    <property type="match status" value="1"/>
</dbReference>
<dbReference type="GO" id="GO:0046983">
    <property type="term" value="F:protein dimerization activity"/>
    <property type="evidence" value="ECO:0007669"/>
    <property type="project" value="InterPro"/>
</dbReference>
<evidence type="ECO:0000256" key="1">
    <source>
        <dbReference type="ARBA" id="ARBA00004123"/>
    </source>
</evidence>
<keyword evidence="4" id="KW-0862">Zinc</keyword>
<protein>
    <recommendedName>
        <fullName evidence="8">HAT C-terminal dimerisation domain-containing protein</fullName>
    </recommendedName>
</protein>
<accession>A0A8H5F0J2</accession>
<gene>
    <name evidence="9" type="ORF">D9758_018663</name>
</gene>
<keyword evidence="7" id="KW-1133">Transmembrane helix</keyword>
<dbReference type="Pfam" id="PF05699">
    <property type="entry name" value="Dimer_Tnp_hAT"/>
    <property type="match status" value="2"/>
</dbReference>
<feature type="domain" description="HAT C-terminal dimerisation" evidence="8">
    <location>
        <begin position="763"/>
        <end position="806"/>
    </location>
</feature>
<dbReference type="Proteomes" id="UP000559256">
    <property type="component" value="Unassembled WGS sequence"/>
</dbReference>
<evidence type="ECO:0000256" key="4">
    <source>
        <dbReference type="ARBA" id="ARBA00022833"/>
    </source>
</evidence>
<keyword evidence="10" id="KW-1185">Reference proteome</keyword>
<dbReference type="GO" id="GO:0008270">
    <property type="term" value="F:zinc ion binding"/>
    <property type="evidence" value="ECO:0007669"/>
    <property type="project" value="UniProtKB-KW"/>
</dbReference>
<keyword evidence="3" id="KW-0863">Zinc-finger</keyword>
<feature type="transmembrane region" description="Helical" evidence="7">
    <location>
        <begin position="813"/>
        <end position="833"/>
    </location>
</feature>
<evidence type="ECO:0000313" key="9">
    <source>
        <dbReference type="EMBL" id="KAF5319077.1"/>
    </source>
</evidence>
<evidence type="ECO:0000256" key="5">
    <source>
        <dbReference type="ARBA" id="ARBA00023242"/>
    </source>
</evidence>
<proteinExistence type="predicted"/>
<reference evidence="9 10" key="1">
    <citation type="journal article" date="2020" name="ISME J.">
        <title>Uncovering the hidden diversity of litter-decomposition mechanisms in mushroom-forming fungi.</title>
        <authorList>
            <person name="Floudas D."/>
            <person name="Bentzer J."/>
            <person name="Ahren D."/>
            <person name="Johansson T."/>
            <person name="Persson P."/>
            <person name="Tunlid A."/>
        </authorList>
    </citation>
    <scope>NUCLEOTIDE SEQUENCE [LARGE SCALE GENOMIC DNA]</scope>
    <source>
        <strain evidence="9 10">CBS 291.85</strain>
    </source>
</reference>
<dbReference type="SUPFAM" id="SSF53098">
    <property type="entry name" value="Ribonuclease H-like"/>
    <property type="match status" value="1"/>
</dbReference>
<comment type="subcellular location">
    <subcellularLocation>
        <location evidence="1">Nucleus</location>
    </subcellularLocation>
</comment>